<protein>
    <recommendedName>
        <fullName evidence="2">N-acetyltransferase domain-containing protein</fullName>
    </recommendedName>
</protein>
<gene>
    <name evidence="3" type="ORF">SAMN05216276_1011166</name>
</gene>
<dbReference type="PROSITE" id="PS51186">
    <property type="entry name" value="GNAT"/>
    <property type="match status" value="1"/>
</dbReference>
<dbReference type="AlphaFoldDB" id="A0A239FI43"/>
<dbReference type="InterPro" id="IPR000182">
    <property type="entry name" value="GNAT_dom"/>
</dbReference>
<proteinExistence type="predicted"/>
<evidence type="ECO:0000256" key="1">
    <source>
        <dbReference type="SAM" id="MobiDB-lite"/>
    </source>
</evidence>
<sequence length="226" mass="25097">MVPSAAFRGHGGIGRVPRHDLMHLTMDVTTWYLEQTSPADLLAAKQPAIEVGVVLAEMPSPEFSRFLSTAVGGDWHWTNRLPWTWQQWADWLDRGVETWVAYHRGTPAGYAELMPQDDATVEITCFGLLPWAIGKGVGGHLLEFTAARAWDLAERQPDREPTRRVWLHTCSLDSPVALANYQARGFRIYDSRLNVPGDEYEGDAPGPWPGAGPRPAQATGAPSDRR</sequence>
<dbReference type="CDD" id="cd04301">
    <property type="entry name" value="NAT_SF"/>
    <property type="match status" value="1"/>
</dbReference>
<accession>A0A239FI43</accession>
<evidence type="ECO:0000313" key="3">
    <source>
        <dbReference type="EMBL" id="SNS56477.1"/>
    </source>
</evidence>
<organism evidence="3 4">
    <name type="scientific">Streptosporangium subroseum</name>
    <dbReference type="NCBI Taxonomy" id="106412"/>
    <lineage>
        <taxon>Bacteria</taxon>
        <taxon>Bacillati</taxon>
        <taxon>Actinomycetota</taxon>
        <taxon>Actinomycetes</taxon>
        <taxon>Streptosporangiales</taxon>
        <taxon>Streptosporangiaceae</taxon>
        <taxon>Streptosporangium</taxon>
    </lineage>
</organism>
<evidence type="ECO:0000259" key="2">
    <source>
        <dbReference type="PROSITE" id="PS51186"/>
    </source>
</evidence>
<dbReference type="EMBL" id="FZOD01000011">
    <property type="protein sequence ID" value="SNS56477.1"/>
    <property type="molecule type" value="Genomic_DNA"/>
</dbReference>
<reference evidence="3 4" key="1">
    <citation type="submission" date="2017-06" db="EMBL/GenBank/DDBJ databases">
        <authorList>
            <person name="Kim H.J."/>
            <person name="Triplett B.A."/>
        </authorList>
    </citation>
    <scope>NUCLEOTIDE SEQUENCE [LARGE SCALE GENOMIC DNA]</scope>
    <source>
        <strain evidence="3 4">CGMCC 4.2132</strain>
    </source>
</reference>
<feature type="region of interest" description="Disordered" evidence="1">
    <location>
        <begin position="198"/>
        <end position="226"/>
    </location>
</feature>
<dbReference type="SUPFAM" id="SSF55729">
    <property type="entry name" value="Acyl-CoA N-acyltransferases (Nat)"/>
    <property type="match status" value="1"/>
</dbReference>
<dbReference type="Proteomes" id="UP000198282">
    <property type="component" value="Unassembled WGS sequence"/>
</dbReference>
<dbReference type="GO" id="GO:0016747">
    <property type="term" value="F:acyltransferase activity, transferring groups other than amino-acyl groups"/>
    <property type="evidence" value="ECO:0007669"/>
    <property type="project" value="InterPro"/>
</dbReference>
<dbReference type="InterPro" id="IPR016181">
    <property type="entry name" value="Acyl_CoA_acyltransferase"/>
</dbReference>
<keyword evidence="4" id="KW-1185">Reference proteome</keyword>
<dbReference type="Gene3D" id="3.40.630.30">
    <property type="match status" value="1"/>
</dbReference>
<feature type="domain" description="N-acetyltransferase" evidence="2">
    <location>
        <begin position="53"/>
        <end position="207"/>
    </location>
</feature>
<name>A0A239FI43_9ACTN</name>
<dbReference type="Pfam" id="PF00583">
    <property type="entry name" value="Acetyltransf_1"/>
    <property type="match status" value="1"/>
</dbReference>
<evidence type="ECO:0000313" key="4">
    <source>
        <dbReference type="Proteomes" id="UP000198282"/>
    </source>
</evidence>